<keyword evidence="1" id="KW-0732">Signal</keyword>
<gene>
    <name evidence="2" type="ORF">CHYS00102_LOCUS10006</name>
</gene>
<evidence type="ECO:0008006" key="3">
    <source>
        <dbReference type="Google" id="ProtNLM"/>
    </source>
</evidence>
<protein>
    <recommendedName>
        <fullName evidence="3">MACPF domain-containing protein</fullName>
    </recommendedName>
</protein>
<accession>A0A7S1BD73</accession>
<organism evidence="2">
    <name type="scientific">Corethron hystrix</name>
    <dbReference type="NCBI Taxonomy" id="216773"/>
    <lineage>
        <taxon>Eukaryota</taxon>
        <taxon>Sar</taxon>
        <taxon>Stramenopiles</taxon>
        <taxon>Ochrophyta</taxon>
        <taxon>Bacillariophyta</taxon>
        <taxon>Coscinodiscophyceae</taxon>
        <taxon>Corethrophycidae</taxon>
        <taxon>Corethrales</taxon>
        <taxon>Corethraceae</taxon>
        <taxon>Corethron</taxon>
    </lineage>
</organism>
<feature type="signal peptide" evidence="1">
    <location>
        <begin position="1"/>
        <end position="21"/>
    </location>
</feature>
<reference evidence="2" key="1">
    <citation type="submission" date="2021-01" db="EMBL/GenBank/DDBJ databases">
        <authorList>
            <person name="Corre E."/>
            <person name="Pelletier E."/>
            <person name="Niang G."/>
            <person name="Scheremetjew M."/>
            <person name="Finn R."/>
            <person name="Kale V."/>
            <person name="Holt S."/>
            <person name="Cochrane G."/>
            <person name="Meng A."/>
            <person name="Brown T."/>
            <person name="Cohen L."/>
        </authorList>
    </citation>
    <scope>NUCLEOTIDE SEQUENCE</scope>
    <source>
        <strain evidence="2">308</strain>
    </source>
</reference>
<evidence type="ECO:0000256" key="1">
    <source>
        <dbReference type="SAM" id="SignalP"/>
    </source>
</evidence>
<dbReference type="AlphaFoldDB" id="A0A7S1BD73"/>
<name>A0A7S1BD73_9STRA</name>
<feature type="chain" id="PRO_5030607866" description="MACPF domain-containing protein" evidence="1">
    <location>
        <begin position="22"/>
        <end position="542"/>
    </location>
</feature>
<proteinExistence type="predicted"/>
<dbReference type="EMBL" id="HBFR01013735">
    <property type="protein sequence ID" value="CAD8882811.1"/>
    <property type="molecule type" value="Transcribed_RNA"/>
</dbReference>
<evidence type="ECO:0000313" key="2">
    <source>
        <dbReference type="EMBL" id="CAD8882811.1"/>
    </source>
</evidence>
<sequence>MWISLFLGLAGLLVFLPGAEAGWNFVNSGNVQNKDASPVLGRGFSFYTGMFHSTCLSIGDLDDPTSDYDYYFIEVEGTANKELAFSGKLANSVAFGPINGEMELAQTDETEAELHAHFIIAMMTSDNYFMTVDESIMGFIPPAEVILERGSVMQFYQACGPHFIRSIRRGTEVATLFTYFSLNRESNSDMLGVVQPDVGDTGVARGTKSRSDSAGGLVIKIMAFGLGINAVQEDGGSLVASSMEDFQKVMDTAFTSMQDPYSGMVRSIEVMPWTSTSVFQNAIVLDNALSRNTFGCSDSISACCDPARLSAGHHTSHCTAGIDCGYDSDGNEVYDDAKCVITGSEDVLHKDLRKFNLQQNAEFLATVDRNIQEHMAVVQNHHSCLKKLMALTSEYDDWTVVNKRFLFADPMSVVTLRSRLLYGDGIGVIDPIPTDPESVLPPSGKYLFDRRMELMLSYKTNFVDPCFLELGEVRYNALAGYMQLKHWQEIDACSYVQCTWPGTVWNGSGCQAYDIANLELKDMIYLDYRLDQYCPMEIKVEP</sequence>